<reference evidence="11" key="2">
    <citation type="submission" date="2023-04" db="EMBL/GenBank/DDBJ databases">
        <authorList>
            <person name="Bruccoleri R.E."/>
            <person name="Oakeley E.J."/>
            <person name="Faust A.-M."/>
            <person name="Dessus-Babus S."/>
            <person name="Altorfer M."/>
            <person name="Burckhardt D."/>
            <person name="Oertli M."/>
            <person name="Naumann U."/>
            <person name="Petersen F."/>
            <person name="Wong J."/>
        </authorList>
    </citation>
    <scope>NUCLEOTIDE SEQUENCE</scope>
    <source>
        <strain evidence="11">GSM-AAB239-AS_SAM_17_03QT</strain>
        <tissue evidence="11">Leaf</tissue>
    </source>
</reference>
<dbReference type="PANTHER" id="PTHR22937:SF222">
    <property type="entry name" value="RING-TYPE E3 UBIQUITIN TRANSFERASE"/>
    <property type="match status" value="1"/>
</dbReference>
<comment type="catalytic activity">
    <reaction evidence="1">
        <text>S-ubiquitinyl-[E2 ubiquitin-conjugating enzyme]-L-cysteine + [acceptor protein]-L-lysine = [E2 ubiquitin-conjugating enzyme]-L-cysteine + N(6)-ubiquitinyl-[acceptor protein]-L-lysine.</text>
        <dbReference type="EC" id="2.3.2.27"/>
    </reaction>
</comment>
<evidence type="ECO:0000256" key="4">
    <source>
        <dbReference type="ARBA" id="ARBA00022723"/>
    </source>
</evidence>
<proteinExistence type="predicted"/>
<evidence type="ECO:0000256" key="6">
    <source>
        <dbReference type="ARBA" id="ARBA00022786"/>
    </source>
</evidence>
<evidence type="ECO:0000256" key="2">
    <source>
        <dbReference type="ARBA" id="ARBA00012483"/>
    </source>
</evidence>
<dbReference type="Proteomes" id="UP001140949">
    <property type="component" value="Unassembled WGS sequence"/>
</dbReference>
<dbReference type="AlphaFoldDB" id="A0AAX6DJN9"/>
<comment type="caution">
    <text evidence="11">The sequence shown here is derived from an EMBL/GenBank/DDBJ whole genome shotgun (WGS) entry which is preliminary data.</text>
</comment>
<dbReference type="GO" id="GO:0061630">
    <property type="term" value="F:ubiquitin protein ligase activity"/>
    <property type="evidence" value="ECO:0007669"/>
    <property type="project" value="UniProtKB-EC"/>
</dbReference>
<dbReference type="InterPro" id="IPR013083">
    <property type="entry name" value="Znf_RING/FYVE/PHD"/>
</dbReference>
<dbReference type="EMBL" id="JANAVB010044216">
    <property type="protein sequence ID" value="KAJ6792042.1"/>
    <property type="molecule type" value="Genomic_DNA"/>
</dbReference>
<evidence type="ECO:0000313" key="12">
    <source>
        <dbReference type="Proteomes" id="UP001140949"/>
    </source>
</evidence>
<dbReference type="SMART" id="SM00184">
    <property type="entry name" value="RING"/>
    <property type="match status" value="1"/>
</dbReference>
<reference evidence="11" key="1">
    <citation type="journal article" date="2023" name="GigaByte">
        <title>Genome assembly of the bearded iris, Iris pallida Lam.</title>
        <authorList>
            <person name="Bruccoleri R.E."/>
            <person name="Oakeley E.J."/>
            <person name="Faust A.M.E."/>
            <person name="Altorfer M."/>
            <person name="Dessus-Babus S."/>
            <person name="Burckhardt D."/>
            <person name="Oertli M."/>
            <person name="Naumann U."/>
            <person name="Petersen F."/>
            <person name="Wong J."/>
        </authorList>
    </citation>
    <scope>NUCLEOTIDE SEQUENCE</scope>
    <source>
        <strain evidence="11">GSM-AAB239-AS_SAM_17_03QT</strain>
    </source>
</reference>
<dbReference type="GO" id="GO:0008270">
    <property type="term" value="F:zinc ion binding"/>
    <property type="evidence" value="ECO:0007669"/>
    <property type="project" value="UniProtKB-KW"/>
</dbReference>
<name>A0AAX6DJN9_IRIPA</name>
<keyword evidence="4" id="KW-0479">Metal-binding</keyword>
<keyword evidence="7" id="KW-0862">Zinc</keyword>
<protein>
    <recommendedName>
        <fullName evidence="2">RING-type E3 ubiquitin transferase</fullName>
        <ecNumber evidence="2">2.3.2.27</ecNumber>
    </recommendedName>
</protein>
<keyword evidence="5 8" id="KW-0863">Zinc-finger</keyword>
<keyword evidence="3" id="KW-0808">Transferase</keyword>
<keyword evidence="6" id="KW-0833">Ubl conjugation pathway</keyword>
<dbReference type="InterPro" id="IPR045191">
    <property type="entry name" value="MBR1/2-like"/>
</dbReference>
<dbReference type="Gene3D" id="3.30.40.10">
    <property type="entry name" value="Zinc/RING finger domain, C3HC4 (zinc finger)"/>
    <property type="match status" value="1"/>
</dbReference>
<evidence type="ECO:0000256" key="8">
    <source>
        <dbReference type="PROSITE-ProRule" id="PRU00175"/>
    </source>
</evidence>
<feature type="domain" description="RING-type" evidence="10">
    <location>
        <begin position="464"/>
        <end position="505"/>
    </location>
</feature>
<dbReference type="InterPro" id="IPR001841">
    <property type="entry name" value="Znf_RING"/>
</dbReference>
<evidence type="ECO:0000256" key="7">
    <source>
        <dbReference type="ARBA" id="ARBA00022833"/>
    </source>
</evidence>
<dbReference type="Pfam" id="PF13639">
    <property type="entry name" value="zf-RING_2"/>
    <property type="match status" value="1"/>
</dbReference>
<dbReference type="EC" id="2.3.2.27" evidence="2"/>
<dbReference type="PANTHER" id="PTHR22937">
    <property type="entry name" value="E3 UBIQUITIN-PROTEIN LIGASE RNF165"/>
    <property type="match status" value="1"/>
</dbReference>
<accession>A0AAX6DJN9</accession>
<evidence type="ECO:0000313" key="11">
    <source>
        <dbReference type="EMBL" id="KAJ6792042.1"/>
    </source>
</evidence>
<dbReference type="PROSITE" id="PS50089">
    <property type="entry name" value="ZF_RING_2"/>
    <property type="match status" value="1"/>
</dbReference>
<evidence type="ECO:0000256" key="5">
    <source>
        <dbReference type="ARBA" id="ARBA00022771"/>
    </source>
</evidence>
<evidence type="ECO:0000256" key="1">
    <source>
        <dbReference type="ARBA" id="ARBA00000900"/>
    </source>
</evidence>
<keyword evidence="12" id="KW-1185">Reference proteome</keyword>
<organism evidence="11 12">
    <name type="scientific">Iris pallida</name>
    <name type="common">Sweet iris</name>
    <dbReference type="NCBI Taxonomy" id="29817"/>
    <lineage>
        <taxon>Eukaryota</taxon>
        <taxon>Viridiplantae</taxon>
        <taxon>Streptophyta</taxon>
        <taxon>Embryophyta</taxon>
        <taxon>Tracheophyta</taxon>
        <taxon>Spermatophyta</taxon>
        <taxon>Magnoliopsida</taxon>
        <taxon>Liliopsida</taxon>
        <taxon>Asparagales</taxon>
        <taxon>Iridaceae</taxon>
        <taxon>Iridoideae</taxon>
        <taxon>Irideae</taxon>
        <taxon>Iris</taxon>
    </lineage>
</organism>
<evidence type="ECO:0000256" key="3">
    <source>
        <dbReference type="ARBA" id="ARBA00022679"/>
    </source>
</evidence>
<feature type="compositionally biased region" description="Polar residues" evidence="9">
    <location>
        <begin position="347"/>
        <end position="364"/>
    </location>
</feature>
<sequence>MEHWNIENSRHLLDRKSEQGHNPQHPDFHNASGSLANYSHQYVYPVMYPYAMNVKSQDQLGAIQFYHHVPSYDLNGAPLYNCYNPGSHNAYLLPSTRDFFAPLNNGSAEQFAQSAPTATGVITNEQFPLNTPVGNGIATNEHSGNFEFTDSHRLAYKRKQPEVVTGDHYLANVPANPDLSSTSSRLVQPVDLNENEFNLTTPAALTSTEYLDNIKSPTEGAMHGSESSKYSSINLQQQPEVLYNDYTGQAFEPSSFTWVEQQENYFHGGCYYNWNYMNPASYVNGRHLQSGAMESMNMHTQEYPALVLHPPALPNQHHHLPSVQSMQVHSHNQNTQTAAPSYWRPVSNLQSSNAHPSDVNSANRSPRHSPFITEEFNWSLPEAAEEYEDADDSYSDSVSDQHGDMRLDIEDMSYEELLVLEEQIGHVNTGLSEDSILKNLKTSVCAPLTLSLLDLSSRLLNEKCVICLVGYEEQERIGTLDCGHCYHADCIKEWLLIKNQCPICKASALASDRKE</sequence>
<feature type="region of interest" description="Disordered" evidence="9">
    <location>
        <begin position="346"/>
        <end position="367"/>
    </location>
</feature>
<dbReference type="SUPFAM" id="SSF57850">
    <property type="entry name" value="RING/U-box"/>
    <property type="match status" value="1"/>
</dbReference>
<evidence type="ECO:0000259" key="10">
    <source>
        <dbReference type="PROSITE" id="PS50089"/>
    </source>
</evidence>
<gene>
    <name evidence="11" type="ORF">M6B38_242835</name>
</gene>
<evidence type="ECO:0000256" key="9">
    <source>
        <dbReference type="SAM" id="MobiDB-lite"/>
    </source>
</evidence>